<feature type="modified residue" description="4-aspartylphosphate" evidence="7">
    <location>
        <position position="869"/>
    </location>
</feature>
<keyword evidence="5 11" id="KW-0418">Kinase</keyword>
<dbReference type="SUPFAM" id="SSF52172">
    <property type="entry name" value="CheY-like"/>
    <property type="match status" value="1"/>
</dbReference>
<evidence type="ECO:0000313" key="12">
    <source>
        <dbReference type="Proteomes" id="UP000325375"/>
    </source>
</evidence>
<dbReference type="CDD" id="cd16922">
    <property type="entry name" value="HATPase_EvgS-ArcB-TorS-like"/>
    <property type="match status" value="1"/>
</dbReference>
<dbReference type="CDD" id="cd00082">
    <property type="entry name" value="HisKA"/>
    <property type="match status" value="1"/>
</dbReference>
<evidence type="ECO:0000256" key="4">
    <source>
        <dbReference type="ARBA" id="ARBA00022679"/>
    </source>
</evidence>
<dbReference type="Pfam" id="PF02518">
    <property type="entry name" value="HATPase_c"/>
    <property type="match status" value="1"/>
</dbReference>
<comment type="catalytic activity">
    <reaction evidence="1">
        <text>ATP + protein L-histidine = ADP + protein N-phospho-L-histidine.</text>
        <dbReference type="EC" id="2.7.13.3"/>
    </reaction>
</comment>
<dbReference type="Gene3D" id="3.40.50.2300">
    <property type="match status" value="1"/>
</dbReference>
<dbReference type="PROSITE" id="PS50110">
    <property type="entry name" value="RESPONSE_REGULATORY"/>
    <property type="match status" value="1"/>
</dbReference>
<dbReference type="PANTHER" id="PTHR43047:SF78">
    <property type="entry name" value="SENSORY_REGULATORY PROTEIN RPFC"/>
    <property type="match status" value="1"/>
</dbReference>
<dbReference type="Pfam" id="PF00072">
    <property type="entry name" value="Response_reg"/>
    <property type="match status" value="1"/>
</dbReference>
<dbReference type="SMART" id="SM00388">
    <property type="entry name" value="HisKA"/>
    <property type="match status" value="1"/>
</dbReference>
<dbReference type="CDD" id="cd17546">
    <property type="entry name" value="REC_hyHK_CKI1_RcsC-like"/>
    <property type="match status" value="1"/>
</dbReference>
<dbReference type="InterPro" id="IPR004358">
    <property type="entry name" value="Sig_transdc_His_kin-like_C"/>
</dbReference>
<keyword evidence="8" id="KW-0812">Transmembrane</keyword>
<keyword evidence="3 7" id="KW-0597">Phosphoprotein</keyword>
<evidence type="ECO:0000256" key="3">
    <source>
        <dbReference type="ARBA" id="ARBA00022553"/>
    </source>
</evidence>
<dbReference type="SMART" id="SM00448">
    <property type="entry name" value="REC"/>
    <property type="match status" value="1"/>
</dbReference>
<evidence type="ECO:0000256" key="6">
    <source>
        <dbReference type="ARBA" id="ARBA00023012"/>
    </source>
</evidence>
<dbReference type="Gene3D" id="1.10.287.130">
    <property type="match status" value="1"/>
</dbReference>
<dbReference type="SUPFAM" id="SSF55874">
    <property type="entry name" value="ATPase domain of HSP90 chaperone/DNA topoisomerase II/histidine kinase"/>
    <property type="match status" value="1"/>
</dbReference>
<sequence length="953" mass="105527">MRLKSYLHQINPFLSSPEAARRLLRLFALVLMAGILSASYNFLRSTLANDISQRRSYMSSAVAEAQTFFTSRESLLESLGLSAVCKPMMATPLSYSPSIEDHSVQLGISGGAQWTLWLTRRMLDYMQRNQLNLIYVSAEANPQVNRLYTASANLPRLPRSILDQLSALNDQLPERDQELWLTDQAATASQLYIFIRLDDGVKNSGWLGLEMDGAEISAALNDQSAGTFMMLNSQGSLLFANTPAHRLGEALSRSHENNYFGFVGSGWLPDHLVIRKQLKSTDWQLVYSFDLLDLLKALLPQLLAALAFCLASMILIWLLLRRVEHRFITPALNRLQALIESEAFSRDVIQTAPVALCVLRRTDGQVMLENTLSERWLGSGIEREMLCKSWIEQAFDATQPNRSDYFSTADGRHLYLSSAPTRYKSEDVLFCAFSDISARKQVEAALEEARRLADAANEAKTLFLATMSHEIRTPLYGVLGTLELLGRTRLDAQQKGYLRAIEGSSATLLQLICDVLDVSKIEAGQLALELHEFAPTELVYEAIQGYAAAAQSKGVRLYACMDPQMPERLIGDVTRIRQILNNLLSNAVKFTDSGRVVLRVRLLDCADEQAHVAWQVTDTGRGISRDDQAHIFEPFYQTEGNTNVVAGTGLGLPICKRLTQLMKGTLRMVSEKGLGSSFTLTLPLDIVTRSLPATNSLLPNTIYVASAVRELNESIAGWLRRWGARAQVAPLGNTTAARGSLLIELHAGDVEQRLVPNWCGPLIIATANLRNTPASQPECRYVNVSHLYAIHQAVSQAQGLWVDQTTQGLTTSALKKLNLHLLVAEDNDINQLILRDQLEELGCSVELACNGEEALALWKTGTFDVVLSDVNMPKLNGYELAKELRRLGYVQPIIGATANAMRGEEALCLEAGMDHCLVKPFALRALFNCLLPYGRTAPQTLRCSRPLANEKGA</sequence>
<keyword evidence="8" id="KW-1133">Transmembrane helix</keyword>
<dbReference type="GO" id="GO:0000155">
    <property type="term" value="F:phosphorelay sensor kinase activity"/>
    <property type="evidence" value="ECO:0007669"/>
    <property type="project" value="InterPro"/>
</dbReference>
<dbReference type="PANTHER" id="PTHR43047">
    <property type="entry name" value="TWO-COMPONENT HISTIDINE PROTEIN KINASE"/>
    <property type="match status" value="1"/>
</dbReference>
<evidence type="ECO:0000256" key="1">
    <source>
        <dbReference type="ARBA" id="ARBA00000085"/>
    </source>
</evidence>
<dbReference type="AlphaFoldDB" id="A0A5E7D9Y6"/>
<dbReference type="EMBL" id="CABVHX010000011">
    <property type="protein sequence ID" value="VVO04332.1"/>
    <property type="molecule type" value="Genomic_DNA"/>
</dbReference>
<keyword evidence="4 11" id="KW-0808">Transferase</keyword>
<dbReference type="InterPro" id="IPR011006">
    <property type="entry name" value="CheY-like_superfamily"/>
</dbReference>
<dbReference type="InterPro" id="IPR001789">
    <property type="entry name" value="Sig_transdc_resp-reg_receiver"/>
</dbReference>
<dbReference type="InterPro" id="IPR003661">
    <property type="entry name" value="HisK_dim/P_dom"/>
</dbReference>
<feature type="domain" description="Response regulatory" evidence="10">
    <location>
        <begin position="820"/>
        <end position="934"/>
    </location>
</feature>
<gene>
    <name evidence="11" type="primary">rcsC_15</name>
    <name evidence="11" type="ORF">PS718_02921</name>
</gene>
<protein>
    <recommendedName>
        <fullName evidence="2">histidine kinase</fullName>
        <ecNumber evidence="2">2.7.13.3</ecNumber>
    </recommendedName>
</protein>
<dbReference type="PRINTS" id="PR00344">
    <property type="entry name" value="BCTRLSENSOR"/>
</dbReference>
<dbReference type="InterPro" id="IPR036890">
    <property type="entry name" value="HATPase_C_sf"/>
</dbReference>
<evidence type="ECO:0000256" key="5">
    <source>
        <dbReference type="ARBA" id="ARBA00022777"/>
    </source>
</evidence>
<feature type="transmembrane region" description="Helical" evidence="8">
    <location>
        <begin position="23"/>
        <end position="43"/>
    </location>
</feature>
<evidence type="ECO:0000259" key="10">
    <source>
        <dbReference type="PROSITE" id="PS50110"/>
    </source>
</evidence>
<dbReference type="RefSeq" id="WP_150603440.1">
    <property type="nucleotide sequence ID" value="NZ_CABVHX010000011.1"/>
</dbReference>
<dbReference type="Pfam" id="PF00512">
    <property type="entry name" value="HisKA"/>
    <property type="match status" value="1"/>
</dbReference>
<dbReference type="FunFam" id="3.30.565.10:FF:000010">
    <property type="entry name" value="Sensor histidine kinase RcsC"/>
    <property type="match status" value="1"/>
</dbReference>
<evidence type="ECO:0000256" key="2">
    <source>
        <dbReference type="ARBA" id="ARBA00012438"/>
    </source>
</evidence>
<feature type="domain" description="Histidine kinase" evidence="9">
    <location>
        <begin position="466"/>
        <end position="686"/>
    </location>
</feature>
<evidence type="ECO:0000256" key="7">
    <source>
        <dbReference type="PROSITE-ProRule" id="PRU00169"/>
    </source>
</evidence>
<dbReference type="SUPFAM" id="SSF47384">
    <property type="entry name" value="Homodimeric domain of signal transducing histidine kinase"/>
    <property type="match status" value="1"/>
</dbReference>
<feature type="transmembrane region" description="Helical" evidence="8">
    <location>
        <begin position="298"/>
        <end position="320"/>
    </location>
</feature>
<dbReference type="Gene3D" id="3.30.565.10">
    <property type="entry name" value="Histidine kinase-like ATPase, C-terminal domain"/>
    <property type="match status" value="1"/>
</dbReference>
<reference evidence="11 12" key="1">
    <citation type="submission" date="2019-09" db="EMBL/GenBank/DDBJ databases">
        <authorList>
            <person name="Chandra G."/>
            <person name="Truman W A."/>
        </authorList>
    </citation>
    <scope>NUCLEOTIDE SEQUENCE [LARGE SCALE GENOMIC DNA]</scope>
    <source>
        <strain evidence="11">PS718</strain>
    </source>
</reference>
<keyword evidence="6" id="KW-0902">Two-component regulatory system</keyword>
<dbReference type="PROSITE" id="PS50109">
    <property type="entry name" value="HIS_KIN"/>
    <property type="match status" value="1"/>
</dbReference>
<evidence type="ECO:0000313" key="11">
    <source>
        <dbReference type="EMBL" id="VVO04332.1"/>
    </source>
</evidence>
<dbReference type="InterPro" id="IPR005467">
    <property type="entry name" value="His_kinase_dom"/>
</dbReference>
<name>A0A5E7D9Y6_PSEFL</name>
<evidence type="ECO:0000259" key="9">
    <source>
        <dbReference type="PROSITE" id="PS50109"/>
    </source>
</evidence>
<dbReference type="InterPro" id="IPR036097">
    <property type="entry name" value="HisK_dim/P_sf"/>
</dbReference>
<organism evidence="11 12">
    <name type="scientific">Pseudomonas fluorescens</name>
    <dbReference type="NCBI Taxonomy" id="294"/>
    <lineage>
        <taxon>Bacteria</taxon>
        <taxon>Pseudomonadati</taxon>
        <taxon>Pseudomonadota</taxon>
        <taxon>Gammaproteobacteria</taxon>
        <taxon>Pseudomonadales</taxon>
        <taxon>Pseudomonadaceae</taxon>
        <taxon>Pseudomonas</taxon>
    </lineage>
</organism>
<dbReference type="InterPro" id="IPR003594">
    <property type="entry name" value="HATPase_dom"/>
</dbReference>
<proteinExistence type="predicted"/>
<dbReference type="EC" id="2.7.13.3" evidence="2"/>
<dbReference type="Proteomes" id="UP000325375">
    <property type="component" value="Unassembled WGS sequence"/>
</dbReference>
<keyword evidence="8" id="KW-0472">Membrane</keyword>
<evidence type="ECO:0000256" key="8">
    <source>
        <dbReference type="SAM" id="Phobius"/>
    </source>
</evidence>
<accession>A0A5E7D9Y6</accession>
<dbReference type="SMART" id="SM00387">
    <property type="entry name" value="HATPase_c"/>
    <property type="match status" value="1"/>
</dbReference>